<comment type="function">
    <text evidence="5">Involved in the post-translational conjugation of arginine to the N-terminal aspartate or glutamate of a protein. This arginylation is required for degradation of the protein via the ubiquitin pathway.</text>
</comment>
<dbReference type="Pfam" id="PF04376">
    <property type="entry name" value="ATE_N"/>
    <property type="match status" value="1"/>
</dbReference>
<dbReference type="WBParaSite" id="Pan_g20944.t3">
    <property type="protein sequence ID" value="Pan_g20944.t3"/>
    <property type="gene ID" value="Pan_g20944"/>
</dbReference>
<dbReference type="Pfam" id="PF04377">
    <property type="entry name" value="ATE_C"/>
    <property type="match status" value="1"/>
</dbReference>
<dbReference type="PANTHER" id="PTHR21367:SF1">
    <property type="entry name" value="ARGINYL-TRNA--PROTEIN TRANSFERASE 1"/>
    <property type="match status" value="1"/>
</dbReference>
<keyword evidence="4 5" id="KW-0012">Acyltransferase</keyword>
<name>A0A7E4VHF1_PANRE</name>
<dbReference type="AlphaFoldDB" id="A0A7E4VHF1"/>
<keyword evidence="2 5" id="KW-0808">Transferase</keyword>
<feature type="domain" description="N-end rule aminoacyl transferase C-terminal" evidence="8">
    <location>
        <begin position="280"/>
        <end position="417"/>
    </location>
</feature>
<evidence type="ECO:0000256" key="3">
    <source>
        <dbReference type="ARBA" id="ARBA00022786"/>
    </source>
</evidence>
<accession>A0A7E4VHF1</accession>
<keyword evidence="3 5" id="KW-0833">Ubl conjugation pathway</keyword>
<dbReference type="GO" id="GO:0005737">
    <property type="term" value="C:cytoplasm"/>
    <property type="evidence" value="ECO:0007669"/>
    <property type="project" value="TreeGrafter"/>
</dbReference>
<evidence type="ECO:0000259" key="8">
    <source>
        <dbReference type="Pfam" id="PF04377"/>
    </source>
</evidence>
<dbReference type="GO" id="GO:0004057">
    <property type="term" value="F:arginyl-tRNA--protein transferase activity"/>
    <property type="evidence" value="ECO:0007669"/>
    <property type="project" value="UniProtKB-EC"/>
</dbReference>
<evidence type="ECO:0000256" key="5">
    <source>
        <dbReference type="PIRNR" id="PIRNR037207"/>
    </source>
</evidence>
<comment type="similarity">
    <text evidence="1 5">Belongs to the R-transferase family.</text>
</comment>
<evidence type="ECO:0000256" key="6">
    <source>
        <dbReference type="SAM" id="MobiDB-lite"/>
    </source>
</evidence>
<evidence type="ECO:0000256" key="2">
    <source>
        <dbReference type="ARBA" id="ARBA00022679"/>
    </source>
</evidence>
<evidence type="ECO:0000259" key="7">
    <source>
        <dbReference type="Pfam" id="PF04376"/>
    </source>
</evidence>
<feature type="domain" description="N-end aminoacyl transferase N-terminal" evidence="7">
    <location>
        <begin position="103"/>
        <end position="152"/>
    </location>
</feature>
<dbReference type="InterPro" id="IPR007471">
    <property type="entry name" value="N-end_Aminoacyl_Trfase_N"/>
</dbReference>
<dbReference type="InterPro" id="IPR017137">
    <property type="entry name" value="Arg-tRNA-P_Trfase_1_euk"/>
</dbReference>
<protein>
    <recommendedName>
        <fullName evidence="5">Arginyl-tRNA--protein transferase 1</fullName>
        <shortName evidence="5">Arginyltransferase 1</shortName>
        <shortName evidence="5">R-transferase 1</shortName>
        <ecNumber evidence="5">2.3.2.8</ecNumber>
    </recommendedName>
    <alternativeName>
        <fullName evidence="5">Arginine-tRNA--protein transferase 1</fullName>
    </alternativeName>
</protein>
<feature type="region of interest" description="Disordered" evidence="6">
    <location>
        <begin position="165"/>
        <end position="216"/>
    </location>
</feature>
<proteinExistence type="inferred from homology"/>
<dbReference type="PIRSF" id="PIRSF037207">
    <property type="entry name" value="ATE1_euk"/>
    <property type="match status" value="1"/>
</dbReference>
<evidence type="ECO:0000256" key="1">
    <source>
        <dbReference type="ARBA" id="ARBA00009991"/>
    </source>
</evidence>
<evidence type="ECO:0000313" key="10">
    <source>
        <dbReference type="WBParaSite" id="Pan_g20944.t3"/>
    </source>
</evidence>
<keyword evidence="9" id="KW-1185">Reference proteome</keyword>
<organism evidence="9 10">
    <name type="scientific">Panagrellus redivivus</name>
    <name type="common">Microworm</name>
    <dbReference type="NCBI Taxonomy" id="6233"/>
    <lineage>
        <taxon>Eukaryota</taxon>
        <taxon>Metazoa</taxon>
        <taxon>Ecdysozoa</taxon>
        <taxon>Nematoda</taxon>
        <taxon>Chromadorea</taxon>
        <taxon>Rhabditida</taxon>
        <taxon>Tylenchina</taxon>
        <taxon>Panagrolaimomorpha</taxon>
        <taxon>Panagrolaimoidea</taxon>
        <taxon>Panagrolaimidae</taxon>
        <taxon>Panagrellus</taxon>
    </lineage>
</organism>
<dbReference type="PANTHER" id="PTHR21367">
    <property type="entry name" value="ARGININE-TRNA-PROTEIN TRANSFERASE 1"/>
    <property type="match status" value="1"/>
</dbReference>
<dbReference type="Proteomes" id="UP000492821">
    <property type="component" value="Unassembled WGS sequence"/>
</dbReference>
<reference evidence="10" key="2">
    <citation type="submission" date="2020-10" db="UniProtKB">
        <authorList>
            <consortium name="WormBaseParasite"/>
        </authorList>
    </citation>
    <scope>IDENTIFICATION</scope>
</reference>
<dbReference type="InterPro" id="IPR007472">
    <property type="entry name" value="N-end_Aminoacyl_Trfase_C"/>
</dbReference>
<dbReference type="InterPro" id="IPR030700">
    <property type="entry name" value="N-end_Aminoacyl_Trfase"/>
</dbReference>
<comment type="catalytic activity">
    <reaction evidence="5">
        <text>an N-terminal L-alpha-aminoacyl-[protein] + L-arginyl-tRNA(Arg) = an N-terminal L-arginyl-L-aminoacyl-[protein] + tRNA(Arg) + H(+)</text>
        <dbReference type="Rhea" id="RHEA:10208"/>
        <dbReference type="Rhea" id="RHEA-COMP:9658"/>
        <dbReference type="Rhea" id="RHEA-COMP:9673"/>
        <dbReference type="Rhea" id="RHEA-COMP:10636"/>
        <dbReference type="Rhea" id="RHEA-COMP:10638"/>
        <dbReference type="ChEBI" id="CHEBI:15378"/>
        <dbReference type="ChEBI" id="CHEBI:78442"/>
        <dbReference type="ChEBI" id="CHEBI:78513"/>
        <dbReference type="ChEBI" id="CHEBI:78597"/>
        <dbReference type="ChEBI" id="CHEBI:83562"/>
        <dbReference type="EC" id="2.3.2.8"/>
    </reaction>
</comment>
<dbReference type="SUPFAM" id="SSF55729">
    <property type="entry name" value="Acyl-CoA N-acyltransferases (Nat)"/>
    <property type="match status" value="1"/>
</dbReference>
<sequence length="528" mass="61011">MSDSGDDNSVTVSIVQYLSPANSGSCGYCKRGKKKPDGTPAVVNVPPLENEEPSYSLGVIAHFLTCEDFNRMLDIGWNSHEKHSGEVVMPLSVCPSVWAHELLVSDYQALCDRGFRRSGKYLYKPIMDRTCCPQYTIRLDVHRFRMSRTHKRVLKNMHNFLKYGKRPERTIADPTQHPSAPTTAPKPDSASSRGEPRPVPVRPERGIKKKEFRRQRAVDRLRAKGENVFEYQRQRRIKEESRRRTIQSFIEPYVEGEWAHKLEIRMIQKGSPEFERSFEESYALFVKYQSSIHEDANTSRKGYEGFLMSSPLITKPADRSIQPVLGSYHQQYILDGRIIAVGVIDLLPRCLSSKYFYYDPDFSFLTMGTYSALREIAFTQGLAVNRPDLHYYYMGYYLQECPKMRYKGRFHPSDLLCDQTFKWMPLEQAVAKIVANNSKFTVFYPNDPRPPGPSLAAIRVMLKDKIRRYPSLRHELTGQKLLEFDENMSELIYYMHTTIESVVIFFPHMTTDVPDDGMQDLYGDSDNS</sequence>
<dbReference type="InterPro" id="IPR016181">
    <property type="entry name" value="Acyl_CoA_acyltransferase"/>
</dbReference>
<evidence type="ECO:0000256" key="4">
    <source>
        <dbReference type="ARBA" id="ARBA00023315"/>
    </source>
</evidence>
<evidence type="ECO:0000313" key="9">
    <source>
        <dbReference type="Proteomes" id="UP000492821"/>
    </source>
</evidence>
<dbReference type="EC" id="2.3.2.8" evidence="5"/>
<reference evidence="9" key="1">
    <citation type="journal article" date="2013" name="Genetics">
        <title>The draft genome and transcriptome of Panagrellus redivivus are shaped by the harsh demands of a free-living lifestyle.</title>
        <authorList>
            <person name="Srinivasan J."/>
            <person name="Dillman A.R."/>
            <person name="Macchietto M.G."/>
            <person name="Heikkinen L."/>
            <person name="Lakso M."/>
            <person name="Fracchia K.M."/>
            <person name="Antoshechkin I."/>
            <person name="Mortazavi A."/>
            <person name="Wong G."/>
            <person name="Sternberg P.W."/>
        </authorList>
    </citation>
    <scope>NUCLEOTIDE SEQUENCE [LARGE SCALE GENOMIC DNA]</scope>
    <source>
        <strain evidence="9">MT8872</strain>
    </source>
</reference>